<keyword evidence="3 5" id="KW-1133">Transmembrane helix</keyword>
<dbReference type="InterPro" id="IPR036259">
    <property type="entry name" value="MFS_trans_sf"/>
</dbReference>
<proteinExistence type="predicted"/>
<dbReference type="SUPFAM" id="SSF103473">
    <property type="entry name" value="MFS general substrate transporter"/>
    <property type="match status" value="1"/>
</dbReference>
<dbReference type="FunFam" id="1.20.1250.20:FF:000286">
    <property type="entry name" value="MFS efflux transporter"/>
    <property type="match status" value="1"/>
</dbReference>
<evidence type="ECO:0000256" key="1">
    <source>
        <dbReference type="ARBA" id="ARBA00004141"/>
    </source>
</evidence>
<dbReference type="InterPro" id="IPR035994">
    <property type="entry name" value="Nucleoside_phosphorylase_sf"/>
</dbReference>
<evidence type="ECO:0000256" key="2">
    <source>
        <dbReference type="ARBA" id="ARBA00022692"/>
    </source>
</evidence>
<sequence>MATLIVNKIHMTFGQRGIAIIGPLCHIIPFVIMALHPPWPAMLAVYVLVGLGNGLIDAAWNSWIADMASANTVMGLLAAFYGLGATLSPLIATQMIKSGLRWNFFYYTLLGGSVLELLAGSTLFWKENAASFRAKNRRSPDSTGGSRTTEAMKSPITWLIAVWLFVYMGVEVSVGGWVVDFMVQVRDGKPYESGLVPTGFWAGVTVGRLVLGFVNEWLGERIAVSIYLTISIALELVFWLVPKFVVSAVAVSLLGFFTGPLFPAVIVVAAKLLPKHLHTPGIGLASALAGGGAAIESALYKIWRRIPTLVMPGVGVSIDKTTPLPLHFQREYPSSLPSRRHITIRPKSRSDFTVAIICALPIEAEAIEELFHKTYDTLSQFYGKQQGDDNTYTTGGRIGKHHIVLCYMPGMGNRNAASIVSSLKISCTRIEVALAVGICGGVPFRRNN</sequence>
<dbReference type="Proteomes" id="UP000007963">
    <property type="component" value="Unassembled WGS sequence"/>
</dbReference>
<feature type="transmembrane region" description="Helical" evidence="5">
    <location>
        <begin position="156"/>
        <end position="178"/>
    </location>
</feature>
<dbReference type="OrthoDB" id="413079at2759"/>
<feature type="transmembrane region" description="Helical" evidence="5">
    <location>
        <begin position="282"/>
        <end position="303"/>
    </location>
</feature>
<protein>
    <recommendedName>
        <fullName evidence="6">Major facilitator superfamily (MFS) profile domain-containing protein</fullName>
    </recommendedName>
</protein>
<dbReference type="PANTHER" id="PTHR23514:SF14">
    <property type="entry name" value="MAJOR FACILITATOR SUPERFAMILY (MFS) PROFILE DOMAIN-CONTAINING PROTEIN"/>
    <property type="match status" value="1"/>
</dbReference>
<evidence type="ECO:0000313" key="8">
    <source>
        <dbReference type="Proteomes" id="UP000007963"/>
    </source>
</evidence>
<dbReference type="OMA" id="YHINFAI"/>
<dbReference type="eggNOG" id="ENOG502QQA7">
    <property type="taxonomic scope" value="Eukaryota"/>
</dbReference>
<dbReference type="EMBL" id="CH476608">
    <property type="protein sequence ID" value="EAU30141.1"/>
    <property type="molecule type" value="Genomic_DNA"/>
</dbReference>
<evidence type="ECO:0000313" key="7">
    <source>
        <dbReference type="EMBL" id="EAU30141.1"/>
    </source>
</evidence>
<dbReference type="Pfam" id="PF07690">
    <property type="entry name" value="MFS_1"/>
    <property type="match status" value="1"/>
</dbReference>
<dbReference type="InterPro" id="IPR051788">
    <property type="entry name" value="MFS_Transporter"/>
</dbReference>
<organism evidence="7 8">
    <name type="scientific">Aspergillus terreus (strain NIH 2624 / FGSC A1156)</name>
    <dbReference type="NCBI Taxonomy" id="341663"/>
    <lineage>
        <taxon>Eukaryota</taxon>
        <taxon>Fungi</taxon>
        <taxon>Dikarya</taxon>
        <taxon>Ascomycota</taxon>
        <taxon>Pezizomycotina</taxon>
        <taxon>Eurotiomycetes</taxon>
        <taxon>Eurotiomycetidae</taxon>
        <taxon>Eurotiales</taxon>
        <taxon>Aspergillaceae</taxon>
        <taxon>Aspergillus</taxon>
        <taxon>Aspergillus subgen. Circumdati</taxon>
    </lineage>
</organism>
<dbReference type="Gene3D" id="3.40.50.1580">
    <property type="entry name" value="Nucleoside phosphorylase domain"/>
    <property type="match status" value="1"/>
</dbReference>
<evidence type="ECO:0000259" key="6">
    <source>
        <dbReference type="PROSITE" id="PS50850"/>
    </source>
</evidence>
<keyword evidence="2 5" id="KW-0812">Transmembrane</keyword>
<gene>
    <name evidence="7" type="ORF">ATEG_09950</name>
</gene>
<name>Q0C8N4_ASPTN</name>
<dbReference type="InterPro" id="IPR020846">
    <property type="entry name" value="MFS_dom"/>
</dbReference>
<feature type="transmembrane region" description="Helical" evidence="5">
    <location>
        <begin position="41"/>
        <end position="60"/>
    </location>
</feature>
<feature type="domain" description="Major facilitator superfamily (MFS) profile" evidence="6">
    <location>
        <begin position="1"/>
        <end position="331"/>
    </location>
</feature>
<dbReference type="PANTHER" id="PTHR23514">
    <property type="entry name" value="BYPASS OF STOP CODON PROTEIN 6"/>
    <property type="match status" value="1"/>
</dbReference>
<reference evidence="8" key="1">
    <citation type="submission" date="2005-09" db="EMBL/GenBank/DDBJ databases">
        <title>Annotation of the Aspergillus terreus NIH2624 genome.</title>
        <authorList>
            <person name="Birren B.W."/>
            <person name="Lander E.S."/>
            <person name="Galagan J.E."/>
            <person name="Nusbaum C."/>
            <person name="Devon K."/>
            <person name="Henn M."/>
            <person name="Ma L.-J."/>
            <person name="Jaffe D.B."/>
            <person name="Butler J."/>
            <person name="Alvarez P."/>
            <person name="Gnerre S."/>
            <person name="Grabherr M."/>
            <person name="Kleber M."/>
            <person name="Mauceli E.W."/>
            <person name="Brockman W."/>
            <person name="Rounsley S."/>
            <person name="Young S.K."/>
            <person name="LaButti K."/>
            <person name="Pushparaj V."/>
            <person name="DeCaprio D."/>
            <person name="Crawford M."/>
            <person name="Koehrsen M."/>
            <person name="Engels R."/>
            <person name="Montgomery P."/>
            <person name="Pearson M."/>
            <person name="Howarth C."/>
            <person name="Larson L."/>
            <person name="Luoma S."/>
            <person name="White J."/>
            <person name="Alvarado L."/>
            <person name="Kodira C.D."/>
            <person name="Zeng Q."/>
            <person name="Oleary S."/>
            <person name="Yandava C."/>
            <person name="Denning D.W."/>
            <person name="Nierman W.C."/>
            <person name="Milne T."/>
            <person name="Madden K."/>
        </authorList>
    </citation>
    <scope>NUCLEOTIDE SEQUENCE [LARGE SCALE GENOMIC DNA]</scope>
    <source>
        <strain evidence="8">NIH 2624 / FGSC A1156</strain>
    </source>
</reference>
<feature type="transmembrane region" description="Helical" evidence="5">
    <location>
        <begin position="72"/>
        <end position="92"/>
    </location>
</feature>
<dbReference type="VEuPathDB" id="FungiDB:ATEG_09950"/>
<dbReference type="STRING" id="341663.Q0C8N4"/>
<feature type="transmembrane region" description="Helical" evidence="5">
    <location>
        <begin position="222"/>
        <end position="241"/>
    </location>
</feature>
<comment type="subcellular location">
    <subcellularLocation>
        <location evidence="1">Membrane</location>
        <topology evidence="1">Multi-pass membrane protein</topology>
    </subcellularLocation>
</comment>
<dbReference type="GO" id="GO:0022857">
    <property type="term" value="F:transmembrane transporter activity"/>
    <property type="evidence" value="ECO:0007669"/>
    <property type="project" value="InterPro"/>
</dbReference>
<dbReference type="GO" id="GO:0016020">
    <property type="term" value="C:membrane"/>
    <property type="evidence" value="ECO:0007669"/>
    <property type="project" value="UniProtKB-SubCell"/>
</dbReference>
<dbReference type="Gene3D" id="1.20.1250.20">
    <property type="entry name" value="MFS general substrate transporter like domains"/>
    <property type="match status" value="2"/>
</dbReference>
<dbReference type="PROSITE" id="PS50850">
    <property type="entry name" value="MFS"/>
    <property type="match status" value="1"/>
</dbReference>
<keyword evidence="4 5" id="KW-0472">Membrane</keyword>
<dbReference type="AlphaFoldDB" id="Q0C8N4"/>
<feature type="transmembrane region" description="Helical" evidence="5">
    <location>
        <begin position="104"/>
        <end position="125"/>
    </location>
</feature>
<evidence type="ECO:0000256" key="5">
    <source>
        <dbReference type="SAM" id="Phobius"/>
    </source>
</evidence>
<feature type="transmembrane region" description="Helical" evidence="5">
    <location>
        <begin position="17"/>
        <end position="35"/>
    </location>
</feature>
<feature type="transmembrane region" description="Helical" evidence="5">
    <location>
        <begin position="247"/>
        <end position="270"/>
    </location>
</feature>
<evidence type="ECO:0000256" key="4">
    <source>
        <dbReference type="ARBA" id="ARBA00023136"/>
    </source>
</evidence>
<dbReference type="GO" id="GO:0003824">
    <property type="term" value="F:catalytic activity"/>
    <property type="evidence" value="ECO:0007669"/>
    <property type="project" value="InterPro"/>
</dbReference>
<dbReference type="SUPFAM" id="SSF53167">
    <property type="entry name" value="Purine and uridine phosphorylases"/>
    <property type="match status" value="1"/>
</dbReference>
<dbReference type="InterPro" id="IPR011701">
    <property type="entry name" value="MFS"/>
</dbReference>
<evidence type="ECO:0000256" key="3">
    <source>
        <dbReference type="ARBA" id="ARBA00022989"/>
    </source>
</evidence>
<dbReference type="GO" id="GO:0009116">
    <property type="term" value="P:nucleoside metabolic process"/>
    <property type="evidence" value="ECO:0007669"/>
    <property type="project" value="InterPro"/>
</dbReference>
<dbReference type="HOGENOM" id="CLU_611074_0_0_1"/>
<dbReference type="RefSeq" id="XP_001218572.1">
    <property type="nucleotide sequence ID" value="XM_001218571.1"/>
</dbReference>
<feature type="transmembrane region" description="Helical" evidence="5">
    <location>
        <begin position="198"/>
        <end position="215"/>
    </location>
</feature>
<dbReference type="GeneID" id="4354459"/>
<accession>Q0C8N4</accession>